<feature type="compositionally biased region" description="Pro residues" evidence="7">
    <location>
        <begin position="166"/>
        <end position="197"/>
    </location>
</feature>
<proteinExistence type="predicted"/>
<dbReference type="SUPFAM" id="SSF49879">
    <property type="entry name" value="SMAD/FHA domain"/>
    <property type="match status" value="1"/>
</dbReference>
<feature type="domain" description="FHA" evidence="9">
    <location>
        <begin position="271"/>
        <end position="324"/>
    </location>
</feature>
<dbReference type="PANTHER" id="PTHR36115">
    <property type="entry name" value="PROLINE-RICH ANTIGEN HOMOLOG-RELATED"/>
    <property type="match status" value="1"/>
</dbReference>
<dbReference type="CDD" id="cd00060">
    <property type="entry name" value="FHA"/>
    <property type="match status" value="1"/>
</dbReference>
<evidence type="ECO:0000256" key="7">
    <source>
        <dbReference type="SAM" id="MobiDB-lite"/>
    </source>
</evidence>
<dbReference type="Pfam" id="PF00498">
    <property type="entry name" value="FHA"/>
    <property type="match status" value="1"/>
</dbReference>
<dbReference type="AlphaFoldDB" id="A0A1I1MIQ5"/>
<feature type="transmembrane region" description="Helical" evidence="8">
    <location>
        <begin position="20"/>
        <end position="41"/>
    </location>
</feature>
<dbReference type="Proteomes" id="UP000198832">
    <property type="component" value="Unassembled WGS sequence"/>
</dbReference>
<evidence type="ECO:0000259" key="9">
    <source>
        <dbReference type="PROSITE" id="PS50006"/>
    </source>
</evidence>
<evidence type="ECO:0000256" key="6">
    <source>
        <dbReference type="ARBA" id="ARBA00023136"/>
    </source>
</evidence>
<comment type="subcellular location">
    <subcellularLocation>
        <location evidence="1">Cell membrane</location>
        <topology evidence="1">Multi-pass membrane protein</topology>
    </subcellularLocation>
</comment>
<name>A0A1I1MIQ5_9ACTN</name>
<dbReference type="GO" id="GO:0005886">
    <property type="term" value="C:plasma membrane"/>
    <property type="evidence" value="ECO:0007669"/>
    <property type="project" value="UniProtKB-SubCell"/>
</dbReference>
<dbReference type="InterPro" id="IPR051791">
    <property type="entry name" value="Pra-immunoreactive"/>
</dbReference>
<evidence type="ECO:0000256" key="1">
    <source>
        <dbReference type="ARBA" id="ARBA00004651"/>
    </source>
</evidence>
<keyword evidence="6 8" id="KW-0472">Membrane</keyword>
<dbReference type="InterPro" id="IPR010432">
    <property type="entry name" value="RDD"/>
</dbReference>
<evidence type="ECO:0000256" key="2">
    <source>
        <dbReference type="ARBA" id="ARBA00022475"/>
    </source>
</evidence>
<gene>
    <name evidence="10" type="ORF">SAMN04487968_112125</name>
</gene>
<reference evidence="10 11" key="1">
    <citation type="submission" date="2016-10" db="EMBL/GenBank/DDBJ databases">
        <authorList>
            <person name="de Groot N.N."/>
        </authorList>
    </citation>
    <scope>NUCLEOTIDE SEQUENCE [LARGE SCALE GENOMIC DNA]</scope>
    <source>
        <strain evidence="10 11">CGMCC 1.7056</strain>
    </source>
</reference>
<dbReference type="Gene3D" id="2.60.200.20">
    <property type="match status" value="1"/>
</dbReference>
<evidence type="ECO:0000256" key="3">
    <source>
        <dbReference type="ARBA" id="ARBA00022553"/>
    </source>
</evidence>
<keyword evidence="11" id="KW-1185">Reference proteome</keyword>
<feature type="transmembrane region" description="Helical" evidence="8">
    <location>
        <begin position="107"/>
        <end position="128"/>
    </location>
</feature>
<sequence>MTTPSPHPQPSGTTSPYASVGARIGGYLLDGVTVALVVLFLGVAPAMLAQNTALIGIGSAGSLVLGIVQWWLMGKRGYTVGKYLTGTRVVDAQTGAPLGMGRALLRYVVLTLLGSCLVPLLVALVVLIRDPRRQGWHDKAARSVEVVAGREGEIAAASAPPQIRTPLPPPPGPSLATTAPPPPPPPAPAAGSPVAPPPGSVAPIAPAVAAPLGQGDLVAPPPGLIVAPVTAPVTAPPVVQPTPTPPPAAPAARGWVLRPAVGVEQRITGPVLVGRDPDVALRPEAQVWRVDDPALTVSKTHALLMLEGATVTVEDLDSTHGVLIRRKGDEARIDSRRPTKLLAGDVIVLGAFEVAVEELG</sequence>
<evidence type="ECO:0000313" key="11">
    <source>
        <dbReference type="Proteomes" id="UP000198832"/>
    </source>
</evidence>
<evidence type="ECO:0000313" key="10">
    <source>
        <dbReference type="EMBL" id="SFC85374.1"/>
    </source>
</evidence>
<keyword evidence="4 8" id="KW-0812">Transmembrane</keyword>
<keyword evidence="2" id="KW-1003">Cell membrane</keyword>
<feature type="transmembrane region" description="Helical" evidence="8">
    <location>
        <begin position="53"/>
        <end position="72"/>
    </location>
</feature>
<dbReference type="STRING" id="574651.SAMN04487968_112125"/>
<dbReference type="Pfam" id="PF06271">
    <property type="entry name" value="RDD"/>
    <property type="match status" value="1"/>
</dbReference>
<dbReference type="EMBL" id="FOLB01000012">
    <property type="protein sequence ID" value="SFC85374.1"/>
    <property type="molecule type" value="Genomic_DNA"/>
</dbReference>
<evidence type="ECO:0000256" key="4">
    <source>
        <dbReference type="ARBA" id="ARBA00022692"/>
    </source>
</evidence>
<accession>A0A1I1MIQ5</accession>
<evidence type="ECO:0000256" key="8">
    <source>
        <dbReference type="SAM" id="Phobius"/>
    </source>
</evidence>
<protein>
    <submittedName>
        <fullName evidence="10">FHA domain-containing protein</fullName>
    </submittedName>
</protein>
<dbReference type="InterPro" id="IPR008984">
    <property type="entry name" value="SMAD_FHA_dom_sf"/>
</dbReference>
<keyword evidence="5 8" id="KW-1133">Transmembrane helix</keyword>
<dbReference type="InterPro" id="IPR000253">
    <property type="entry name" value="FHA_dom"/>
</dbReference>
<organism evidence="10 11">
    <name type="scientific">Nocardioides terrae</name>
    <dbReference type="NCBI Taxonomy" id="574651"/>
    <lineage>
        <taxon>Bacteria</taxon>
        <taxon>Bacillati</taxon>
        <taxon>Actinomycetota</taxon>
        <taxon>Actinomycetes</taxon>
        <taxon>Propionibacteriales</taxon>
        <taxon>Nocardioidaceae</taxon>
        <taxon>Nocardioides</taxon>
    </lineage>
</organism>
<dbReference type="PROSITE" id="PS50006">
    <property type="entry name" value="FHA_DOMAIN"/>
    <property type="match status" value="1"/>
</dbReference>
<evidence type="ECO:0000256" key="5">
    <source>
        <dbReference type="ARBA" id="ARBA00022989"/>
    </source>
</evidence>
<feature type="region of interest" description="Disordered" evidence="7">
    <location>
        <begin position="155"/>
        <end position="197"/>
    </location>
</feature>
<dbReference type="RefSeq" id="WP_175507706.1">
    <property type="nucleotide sequence ID" value="NZ_FOLB01000012.1"/>
</dbReference>
<keyword evidence="3" id="KW-0597">Phosphoprotein</keyword>